<dbReference type="EMBL" id="MQWA01000001">
    <property type="protein sequence ID" value="PQJ28158.1"/>
    <property type="molecule type" value="Genomic_DNA"/>
</dbReference>
<dbReference type="SUPFAM" id="SSF51126">
    <property type="entry name" value="Pectin lyase-like"/>
    <property type="match status" value="1"/>
</dbReference>
<evidence type="ECO:0000313" key="3">
    <source>
        <dbReference type="Proteomes" id="UP000239907"/>
    </source>
</evidence>
<dbReference type="AlphaFoldDB" id="A0A2S7TZH9"/>
<name>A0A2S7TZH9_9BACT</name>
<feature type="domain" description="Rhamnogalacturonase A/B/Epimerase-like pectate lyase" evidence="1">
    <location>
        <begin position="51"/>
        <end position="93"/>
    </location>
</feature>
<keyword evidence="3" id="KW-1185">Reference proteome</keyword>
<accession>A0A2S7TZH9</accession>
<evidence type="ECO:0000259" key="1">
    <source>
        <dbReference type="Pfam" id="PF12708"/>
    </source>
</evidence>
<dbReference type="Gene3D" id="2.160.20.10">
    <property type="entry name" value="Single-stranded right-handed beta-helix, Pectin lyase-like"/>
    <property type="match status" value="1"/>
</dbReference>
<sequence>MMLSTTSPKKQIPSSIMKKITHIRSKTMFTLSIMISCLLTLQAVAVEKLYVKDFGAVGDGKTDDGPGLRKAISAAHNVGEKCIVYLESGKTYYMAPHNKHNGRMMFMYAKDITVDGKGSMLKIHPANKAFGIYRSGKHRK</sequence>
<dbReference type="InterPro" id="IPR011050">
    <property type="entry name" value="Pectin_lyase_fold/virulence"/>
</dbReference>
<reference evidence="2 3" key="1">
    <citation type="submission" date="2016-12" db="EMBL/GenBank/DDBJ databases">
        <title>Study of bacterial adaptation to deep sea.</title>
        <authorList>
            <person name="Song J."/>
            <person name="Yoshizawa S."/>
            <person name="Kogure K."/>
        </authorList>
    </citation>
    <scope>NUCLEOTIDE SEQUENCE [LARGE SCALE GENOMIC DNA]</scope>
    <source>
        <strain evidence="2 3">SAORIC-165</strain>
    </source>
</reference>
<dbReference type="Pfam" id="PF12708">
    <property type="entry name" value="Pect-lyase_RHGA_epim"/>
    <property type="match status" value="1"/>
</dbReference>
<protein>
    <recommendedName>
        <fullName evidence="1">Rhamnogalacturonase A/B/Epimerase-like pectate lyase domain-containing protein</fullName>
    </recommendedName>
</protein>
<comment type="caution">
    <text evidence="2">The sequence shown here is derived from an EMBL/GenBank/DDBJ whole genome shotgun (WGS) entry which is preliminary data.</text>
</comment>
<evidence type="ECO:0000313" key="2">
    <source>
        <dbReference type="EMBL" id="PQJ28158.1"/>
    </source>
</evidence>
<gene>
    <name evidence="2" type="ORF">BSZ32_06350</name>
</gene>
<organism evidence="2 3">
    <name type="scientific">Rubritalea profundi</name>
    <dbReference type="NCBI Taxonomy" id="1658618"/>
    <lineage>
        <taxon>Bacteria</taxon>
        <taxon>Pseudomonadati</taxon>
        <taxon>Verrucomicrobiota</taxon>
        <taxon>Verrucomicrobiia</taxon>
        <taxon>Verrucomicrobiales</taxon>
        <taxon>Rubritaleaceae</taxon>
        <taxon>Rubritalea</taxon>
    </lineage>
</organism>
<dbReference type="Proteomes" id="UP000239907">
    <property type="component" value="Unassembled WGS sequence"/>
</dbReference>
<dbReference type="InterPro" id="IPR024535">
    <property type="entry name" value="RHGA/B-epi-like_pectate_lyase"/>
</dbReference>
<proteinExistence type="predicted"/>
<dbReference type="InterPro" id="IPR012334">
    <property type="entry name" value="Pectin_lyas_fold"/>
</dbReference>